<sequence length="452" mass="48867">MSGAMTTSAAPAIFSGELGPDAAALALEAGAADEALAELPPVPDRSVAERRLASEILAEVRASRRAFLGLHADAVYDAITDGRTRYVRLPELVDKASERFPGLVPTGAQMKAERACIQAHKEGREIDQGILCGALLGSPTAGRHLIDAMLRPVARSLALLDEFGETGRADLGSVLVERRGPAAHVTFHNGHCLNAESERLIADMETAIDLVLLDDQVRVGVLRGGEMDHPRYRGRRVFSAGINLKDLRDGRIPLVEFLLGRELGYINKMLRGVLVDPAGTTNCTRTVQKPWIGAVESFAIGGGMQLLLVLDRVIAETGAYFSLPAADEGIVPGLGNLRLPRRTGARVARDVILGGRRIMATDPEAALMCDEVVPPERMDEAIDRAVRELSVPAVAANRRMLAHGEEPVDVFREYLAEFAVVQVERAYSEDVLAKVERRWQASESRRQAGKGT</sequence>
<dbReference type="Pfam" id="PF00378">
    <property type="entry name" value="ECH_1"/>
    <property type="match status" value="1"/>
</dbReference>
<comment type="caution">
    <text evidence="1">The sequence shown here is derived from an EMBL/GenBank/DDBJ whole genome shotgun (WGS) entry which is preliminary data.</text>
</comment>
<gene>
    <name evidence="1" type="ORF">GCM10022254_63260</name>
</gene>
<name>A0ABP8CJH2_9ACTN</name>
<dbReference type="CDD" id="cd06558">
    <property type="entry name" value="crotonase-like"/>
    <property type="match status" value="1"/>
</dbReference>
<dbReference type="EMBL" id="BAABAS010000021">
    <property type="protein sequence ID" value="GAA4240035.1"/>
    <property type="molecule type" value="Genomic_DNA"/>
</dbReference>
<dbReference type="InterPro" id="IPR001753">
    <property type="entry name" value="Enoyl-CoA_hydra/iso"/>
</dbReference>
<dbReference type="PANTHER" id="PTHR11941:SF54">
    <property type="entry name" value="ENOYL-COA HYDRATASE, MITOCHONDRIAL"/>
    <property type="match status" value="1"/>
</dbReference>
<evidence type="ECO:0008006" key="3">
    <source>
        <dbReference type="Google" id="ProtNLM"/>
    </source>
</evidence>
<protein>
    <recommendedName>
        <fullName evidence="3">3,5-dihydroxyphenylacetyl-CoA monooxygenase</fullName>
    </recommendedName>
</protein>
<dbReference type="PANTHER" id="PTHR11941">
    <property type="entry name" value="ENOYL-COA HYDRATASE-RELATED"/>
    <property type="match status" value="1"/>
</dbReference>
<reference evidence="2" key="1">
    <citation type="journal article" date="2019" name="Int. J. Syst. Evol. Microbiol.">
        <title>The Global Catalogue of Microorganisms (GCM) 10K type strain sequencing project: providing services to taxonomists for standard genome sequencing and annotation.</title>
        <authorList>
            <consortium name="The Broad Institute Genomics Platform"/>
            <consortium name="The Broad Institute Genome Sequencing Center for Infectious Disease"/>
            <person name="Wu L."/>
            <person name="Ma J."/>
        </authorList>
    </citation>
    <scope>NUCLEOTIDE SEQUENCE [LARGE SCALE GENOMIC DNA]</scope>
    <source>
        <strain evidence="2">JCM 17440</strain>
    </source>
</reference>
<organism evidence="1 2">
    <name type="scientific">Actinomadura meridiana</name>
    <dbReference type="NCBI Taxonomy" id="559626"/>
    <lineage>
        <taxon>Bacteria</taxon>
        <taxon>Bacillati</taxon>
        <taxon>Actinomycetota</taxon>
        <taxon>Actinomycetes</taxon>
        <taxon>Streptosporangiales</taxon>
        <taxon>Thermomonosporaceae</taxon>
        <taxon>Actinomadura</taxon>
    </lineage>
</organism>
<dbReference type="Proteomes" id="UP001501710">
    <property type="component" value="Unassembled WGS sequence"/>
</dbReference>
<dbReference type="RefSeq" id="WP_344904411.1">
    <property type="nucleotide sequence ID" value="NZ_BAABAS010000021.1"/>
</dbReference>
<accession>A0ABP8CJH2</accession>
<dbReference type="Gene3D" id="1.20.58.1300">
    <property type="match status" value="1"/>
</dbReference>
<dbReference type="SUPFAM" id="SSF52096">
    <property type="entry name" value="ClpP/crotonase"/>
    <property type="match status" value="1"/>
</dbReference>
<dbReference type="NCBIfam" id="NF042432">
    <property type="entry name" value="DHPACoAdixog_DpgC"/>
    <property type="match status" value="1"/>
</dbReference>
<evidence type="ECO:0000313" key="2">
    <source>
        <dbReference type="Proteomes" id="UP001501710"/>
    </source>
</evidence>
<evidence type="ECO:0000313" key="1">
    <source>
        <dbReference type="EMBL" id="GAA4240035.1"/>
    </source>
</evidence>
<proteinExistence type="predicted"/>
<dbReference type="Gene3D" id="3.90.226.10">
    <property type="entry name" value="2-enoyl-CoA Hydratase, Chain A, domain 1"/>
    <property type="match status" value="1"/>
</dbReference>
<dbReference type="InterPro" id="IPR029045">
    <property type="entry name" value="ClpP/crotonase-like_dom_sf"/>
</dbReference>
<keyword evidence="2" id="KW-1185">Reference proteome</keyword>
<dbReference type="InterPro" id="IPR053482">
    <property type="entry name" value="DPA-CoA_Dioxygenase"/>
</dbReference>